<reference evidence="1" key="1">
    <citation type="submission" date="2016-10" db="EMBL/GenBank/DDBJ databases">
        <title>Sequence of Gallionella enrichment culture.</title>
        <authorList>
            <person name="Poehlein A."/>
            <person name="Muehling M."/>
            <person name="Daniel R."/>
        </authorList>
    </citation>
    <scope>NUCLEOTIDE SEQUENCE</scope>
</reference>
<dbReference type="AlphaFoldDB" id="A0A1J5ST02"/>
<accession>A0A1J5ST02</accession>
<evidence type="ECO:0000313" key="1">
    <source>
        <dbReference type="EMBL" id="OIR11123.1"/>
    </source>
</evidence>
<protein>
    <recommendedName>
        <fullName evidence="2">HD/PDEase domain-containing protein</fullName>
    </recommendedName>
</protein>
<dbReference type="EMBL" id="MLJW01000021">
    <property type="protein sequence ID" value="OIR11123.1"/>
    <property type="molecule type" value="Genomic_DNA"/>
</dbReference>
<dbReference type="Gene3D" id="1.10.3210.10">
    <property type="entry name" value="Hypothetical protein af1432"/>
    <property type="match status" value="1"/>
</dbReference>
<comment type="caution">
    <text evidence="1">The sequence shown here is derived from an EMBL/GenBank/DDBJ whole genome shotgun (WGS) entry which is preliminary data.</text>
</comment>
<gene>
    <name evidence="1" type="ORF">GALL_73000</name>
</gene>
<name>A0A1J5ST02_9ZZZZ</name>
<dbReference type="CDD" id="cd00077">
    <property type="entry name" value="HDc"/>
    <property type="match status" value="1"/>
</dbReference>
<sequence>MENSPMPDEVNALFDNNDPEVVWAKSIELIRRMSPAYDFSIIQSVFDDVLKLFRGDYPGYGPIRTLYHDLPHTLEVLLCGVRLMHGVHVSGDRLSDAEITLVVLAIMMHDVGYAQLRGEERGTGAQYTQTHVQRGIEFMRQYFADRNLSPDIAVAVTGMILGTEHNRPFAGIDFNDDRARMLARIVATADITGQMADRIYLEKLLFLFLEFREAHFGSYQSMYDLLCQTSRFYETTREKLDGALGGIYKKFEFHFKDTMGVDNNYYLEAIAKNMAYLSKVVAHNEAELFAMLKRNGVVEKTRKLA</sequence>
<evidence type="ECO:0008006" key="2">
    <source>
        <dbReference type="Google" id="ProtNLM"/>
    </source>
</evidence>
<dbReference type="InterPro" id="IPR003607">
    <property type="entry name" value="HD/PDEase_dom"/>
</dbReference>
<proteinExistence type="predicted"/>
<organism evidence="1">
    <name type="scientific">mine drainage metagenome</name>
    <dbReference type="NCBI Taxonomy" id="410659"/>
    <lineage>
        <taxon>unclassified sequences</taxon>
        <taxon>metagenomes</taxon>
        <taxon>ecological metagenomes</taxon>
    </lineage>
</organism>
<dbReference type="SUPFAM" id="SSF109604">
    <property type="entry name" value="HD-domain/PDEase-like"/>
    <property type="match status" value="1"/>
</dbReference>